<evidence type="ECO:0000259" key="6">
    <source>
        <dbReference type="PROSITE" id="PS51935"/>
    </source>
</evidence>
<evidence type="ECO:0000256" key="2">
    <source>
        <dbReference type="ARBA" id="ARBA00022670"/>
    </source>
</evidence>
<evidence type="ECO:0000313" key="8">
    <source>
        <dbReference type="Proteomes" id="UP000198636"/>
    </source>
</evidence>
<dbReference type="GO" id="GO:0006508">
    <property type="term" value="P:proteolysis"/>
    <property type="evidence" value="ECO:0007669"/>
    <property type="project" value="UniProtKB-KW"/>
</dbReference>
<sequence length="142" mass="16994">MNNNNFDEKVQELIQRFRYARFKHNGRSLEEGIDCLGFIILFYEEFGIKLPDSDGRPIDYRWYLEDPERYVRGIKSLGWKEVDIEELQALDLIYFAVKRNIITHSGIMINDREFIHMSPNRGLSVDSINRHWRKFRGAVRLI</sequence>
<dbReference type="OrthoDB" id="9808890at2"/>
<dbReference type="Pfam" id="PF00877">
    <property type="entry name" value="NLPC_P60"/>
    <property type="match status" value="1"/>
</dbReference>
<accession>A0A1G5LCS3</accession>
<dbReference type="PANTHER" id="PTHR47360:SF1">
    <property type="entry name" value="ENDOPEPTIDASE NLPC-RELATED"/>
    <property type="match status" value="1"/>
</dbReference>
<dbReference type="Gene3D" id="3.90.1720.10">
    <property type="entry name" value="endopeptidase domain like (from Nostoc punctiforme)"/>
    <property type="match status" value="1"/>
</dbReference>
<evidence type="ECO:0000313" key="7">
    <source>
        <dbReference type="EMBL" id="SCZ10414.1"/>
    </source>
</evidence>
<keyword evidence="4" id="KW-0378">Hydrolase</keyword>
<protein>
    <submittedName>
        <fullName evidence="7">NlpC/P60 family protein</fullName>
    </submittedName>
</protein>
<keyword evidence="5" id="KW-0788">Thiol protease</keyword>
<organism evidence="7 8">
    <name type="scientific">Alkaliphilus peptidifermentans DSM 18978</name>
    <dbReference type="NCBI Taxonomy" id="1120976"/>
    <lineage>
        <taxon>Bacteria</taxon>
        <taxon>Bacillati</taxon>
        <taxon>Bacillota</taxon>
        <taxon>Clostridia</taxon>
        <taxon>Peptostreptococcales</taxon>
        <taxon>Natronincolaceae</taxon>
        <taxon>Alkaliphilus</taxon>
    </lineage>
</organism>
<dbReference type="STRING" id="1120976.SAMN03080606_04280"/>
<evidence type="ECO:0000256" key="4">
    <source>
        <dbReference type="ARBA" id="ARBA00022801"/>
    </source>
</evidence>
<proteinExistence type="inferred from homology"/>
<dbReference type="PANTHER" id="PTHR47360">
    <property type="entry name" value="MUREIN DD-ENDOPEPTIDASE MEPS/MUREIN LD-CARBOXYPEPTIDASE"/>
    <property type="match status" value="1"/>
</dbReference>
<dbReference type="RefSeq" id="WP_091547620.1">
    <property type="nucleotide sequence ID" value="NZ_FMUS01000050.1"/>
</dbReference>
<dbReference type="InterPro" id="IPR052062">
    <property type="entry name" value="Murein_DD/LD_carboxypeptidase"/>
</dbReference>
<reference evidence="7 8" key="1">
    <citation type="submission" date="2016-10" db="EMBL/GenBank/DDBJ databases">
        <authorList>
            <person name="de Groot N.N."/>
        </authorList>
    </citation>
    <scope>NUCLEOTIDE SEQUENCE [LARGE SCALE GENOMIC DNA]</scope>
    <source>
        <strain evidence="7 8">DSM 18978</strain>
    </source>
</reference>
<keyword evidence="3" id="KW-0732">Signal</keyword>
<dbReference type="InterPro" id="IPR038765">
    <property type="entry name" value="Papain-like_cys_pep_sf"/>
</dbReference>
<dbReference type="Proteomes" id="UP000198636">
    <property type="component" value="Unassembled WGS sequence"/>
</dbReference>
<name>A0A1G5LCS3_9FIRM</name>
<keyword evidence="8" id="KW-1185">Reference proteome</keyword>
<comment type="similarity">
    <text evidence="1">Belongs to the peptidase C40 family.</text>
</comment>
<dbReference type="SUPFAM" id="SSF54001">
    <property type="entry name" value="Cysteine proteinases"/>
    <property type="match status" value="1"/>
</dbReference>
<dbReference type="InterPro" id="IPR000064">
    <property type="entry name" value="NLP_P60_dom"/>
</dbReference>
<evidence type="ECO:0000256" key="5">
    <source>
        <dbReference type="ARBA" id="ARBA00022807"/>
    </source>
</evidence>
<dbReference type="AlphaFoldDB" id="A0A1G5LCS3"/>
<feature type="domain" description="NlpC/P60" evidence="6">
    <location>
        <begin position="3"/>
        <end position="142"/>
    </location>
</feature>
<evidence type="ECO:0000256" key="1">
    <source>
        <dbReference type="ARBA" id="ARBA00007074"/>
    </source>
</evidence>
<dbReference type="EMBL" id="FMUS01000050">
    <property type="protein sequence ID" value="SCZ10414.1"/>
    <property type="molecule type" value="Genomic_DNA"/>
</dbReference>
<gene>
    <name evidence="7" type="ORF">SAMN03080606_04280</name>
</gene>
<keyword evidence="2" id="KW-0645">Protease</keyword>
<evidence type="ECO:0000256" key="3">
    <source>
        <dbReference type="ARBA" id="ARBA00022729"/>
    </source>
</evidence>
<dbReference type="GO" id="GO:0008234">
    <property type="term" value="F:cysteine-type peptidase activity"/>
    <property type="evidence" value="ECO:0007669"/>
    <property type="project" value="UniProtKB-KW"/>
</dbReference>
<dbReference type="PROSITE" id="PS51935">
    <property type="entry name" value="NLPC_P60"/>
    <property type="match status" value="1"/>
</dbReference>